<reference evidence="11 12" key="1">
    <citation type="journal article" date="2020" name="ISME J.">
        <title>Uncovering the hidden diversity of litter-decomposition mechanisms in mushroom-forming fungi.</title>
        <authorList>
            <person name="Floudas D."/>
            <person name="Bentzer J."/>
            <person name="Ahren D."/>
            <person name="Johansson T."/>
            <person name="Persson P."/>
            <person name="Tunlid A."/>
        </authorList>
    </citation>
    <scope>NUCLEOTIDE SEQUENCE [LARGE SCALE GENOMIC DNA]</scope>
    <source>
        <strain evidence="11 12">CBS 175.51</strain>
    </source>
</reference>
<dbReference type="InterPro" id="IPR050364">
    <property type="entry name" value="Cytochrome_P450_fung"/>
</dbReference>
<evidence type="ECO:0000256" key="1">
    <source>
        <dbReference type="ARBA" id="ARBA00001971"/>
    </source>
</evidence>
<dbReference type="InterPro" id="IPR036396">
    <property type="entry name" value="Cyt_P450_sf"/>
</dbReference>
<dbReference type="InterPro" id="IPR001128">
    <property type="entry name" value="Cyt_P450"/>
</dbReference>
<protein>
    <recommendedName>
        <fullName evidence="13">Cytochrome P450</fullName>
    </recommendedName>
</protein>
<evidence type="ECO:0000256" key="9">
    <source>
        <dbReference type="PIRSR" id="PIRSR602401-1"/>
    </source>
</evidence>
<organism evidence="11 12">
    <name type="scientific">Ephemerocybe angulata</name>
    <dbReference type="NCBI Taxonomy" id="980116"/>
    <lineage>
        <taxon>Eukaryota</taxon>
        <taxon>Fungi</taxon>
        <taxon>Dikarya</taxon>
        <taxon>Basidiomycota</taxon>
        <taxon>Agaricomycotina</taxon>
        <taxon>Agaricomycetes</taxon>
        <taxon>Agaricomycetidae</taxon>
        <taxon>Agaricales</taxon>
        <taxon>Agaricineae</taxon>
        <taxon>Psathyrellaceae</taxon>
        <taxon>Ephemerocybe</taxon>
    </lineage>
</organism>
<dbReference type="SUPFAM" id="SSF48264">
    <property type="entry name" value="Cytochrome P450"/>
    <property type="match status" value="1"/>
</dbReference>
<dbReference type="PANTHER" id="PTHR46300">
    <property type="entry name" value="P450, PUTATIVE (EUROFUNG)-RELATED-RELATED"/>
    <property type="match status" value="1"/>
</dbReference>
<evidence type="ECO:0000256" key="7">
    <source>
        <dbReference type="ARBA" id="ARBA00023004"/>
    </source>
</evidence>
<dbReference type="EMBL" id="JAACJK010000064">
    <property type="protein sequence ID" value="KAF5335080.1"/>
    <property type="molecule type" value="Genomic_DNA"/>
</dbReference>
<dbReference type="Gene3D" id="1.10.630.10">
    <property type="entry name" value="Cytochrome P450"/>
    <property type="match status" value="1"/>
</dbReference>
<keyword evidence="4 9" id="KW-0349">Heme</keyword>
<keyword evidence="6 10" id="KW-0560">Oxidoreductase</keyword>
<comment type="caution">
    <text evidence="11">The sequence shown here is derived from an EMBL/GenBank/DDBJ whole genome shotgun (WGS) entry which is preliminary data.</text>
</comment>
<evidence type="ECO:0000256" key="10">
    <source>
        <dbReference type="RuleBase" id="RU000461"/>
    </source>
</evidence>
<dbReference type="Proteomes" id="UP000541558">
    <property type="component" value="Unassembled WGS sequence"/>
</dbReference>
<evidence type="ECO:0008006" key="13">
    <source>
        <dbReference type="Google" id="ProtNLM"/>
    </source>
</evidence>
<evidence type="ECO:0000256" key="3">
    <source>
        <dbReference type="ARBA" id="ARBA00010617"/>
    </source>
</evidence>
<dbReference type="CDD" id="cd11065">
    <property type="entry name" value="CYP64-like"/>
    <property type="match status" value="1"/>
</dbReference>
<keyword evidence="7 9" id="KW-0408">Iron</keyword>
<comment type="cofactor">
    <cofactor evidence="1 9">
        <name>heme</name>
        <dbReference type="ChEBI" id="CHEBI:30413"/>
    </cofactor>
</comment>
<evidence type="ECO:0000256" key="6">
    <source>
        <dbReference type="ARBA" id="ARBA00023002"/>
    </source>
</evidence>
<keyword evidence="5 9" id="KW-0479">Metal-binding</keyword>
<evidence type="ECO:0000313" key="11">
    <source>
        <dbReference type="EMBL" id="KAF5335080.1"/>
    </source>
</evidence>
<evidence type="ECO:0000256" key="4">
    <source>
        <dbReference type="ARBA" id="ARBA00022617"/>
    </source>
</evidence>
<dbReference type="PRINTS" id="PR00463">
    <property type="entry name" value="EP450I"/>
</dbReference>
<proteinExistence type="inferred from homology"/>
<dbReference type="GO" id="GO:0020037">
    <property type="term" value="F:heme binding"/>
    <property type="evidence" value="ECO:0007669"/>
    <property type="project" value="InterPro"/>
</dbReference>
<comment type="similarity">
    <text evidence="3 10">Belongs to the cytochrome P450 family.</text>
</comment>
<dbReference type="GO" id="GO:0016705">
    <property type="term" value="F:oxidoreductase activity, acting on paired donors, with incorporation or reduction of molecular oxygen"/>
    <property type="evidence" value="ECO:0007669"/>
    <property type="project" value="InterPro"/>
</dbReference>
<dbReference type="PANTHER" id="PTHR46300:SF7">
    <property type="entry name" value="P450, PUTATIVE (EUROFUNG)-RELATED"/>
    <property type="match status" value="1"/>
</dbReference>
<dbReference type="PROSITE" id="PS00086">
    <property type="entry name" value="CYTOCHROME_P450"/>
    <property type="match status" value="1"/>
</dbReference>
<evidence type="ECO:0000256" key="2">
    <source>
        <dbReference type="ARBA" id="ARBA00005179"/>
    </source>
</evidence>
<accession>A0A8H5FFA9</accession>
<dbReference type="GO" id="GO:0004497">
    <property type="term" value="F:monooxygenase activity"/>
    <property type="evidence" value="ECO:0007669"/>
    <property type="project" value="UniProtKB-KW"/>
</dbReference>
<evidence type="ECO:0000256" key="8">
    <source>
        <dbReference type="ARBA" id="ARBA00023033"/>
    </source>
</evidence>
<dbReference type="AlphaFoldDB" id="A0A8H5FFA9"/>
<name>A0A8H5FFA9_9AGAR</name>
<keyword evidence="8 10" id="KW-0503">Monooxygenase</keyword>
<evidence type="ECO:0000313" key="12">
    <source>
        <dbReference type="Proteomes" id="UP000541558"/>
    </source>
</evidence>
<dbReference type="InterPro" id="IPR002401">
    <property type="entry name" value="Cyt_P450_E_grp-I"/>
</dbReference>
<feature type="binding site" description="axial binding residue" evidence="9">
    <location>
        <position position="446"/>
    </location>
    <ligand>
        <name>heme</name>
        <dbReference type="ChEBI" id="CHEBI:30413"/>
    </ligand>
    <ligandPart>
        <name>Fe</name>
        <dbReference type="ChEBI" id="CHEBI:18248"/>
    </ligandPart>
</feature>
<keyword evidence="12" id="KW-1185">Reference proteome</keyword>
<gene>
    <name evidence="11" type="ORF">D9611_010855</name>
</gene>
<comment type="pathway">
    <text evidence="2">Secondary metabolite biosynthesis.</text>
</comment>
<dbReference type="Pfam" id="PF00067">
    <property type="entry name" value="p450"/>
    <property type="match status" value="1"/>
</dbReference>
<dbReference type="InterPro" id="IPR017972">
    <property type="entry name" value="Cyt_P450_CS"/>
</dbReference>
<evidence type="ECO:0000256" key="5">
    <source>
        <dbReference type="ARBA" id="ARBA00022723"/>
    </source>
</evidence>
<sequence length="520" mass="58469">MAPEVPSASLIAGTAFTALALRILYRWWDGSNSSGLPYPPGPKGYPLINNVLDVPLERPWEGYEKLSRQYGDIMFLKIFGRPMLILSSERRVKDLFEKQATIYSGKPYSVMLNDLLQFKHFFAILDYGASWRKHRKAFHQHFDSNVLPKYHPKLKKYTERFLVALSEGEDLSEASRNAIAGLGIAILYGVDVKSVHDPFISDALLIGDAFKAAGVPGKFLVETLPFLRYVPSWVQGAGFQRWAAYYREASLRLLNNPFQFVWNRHKAAEAKECIATALIDQFPENDPDQLHEDSIVARNVCAMTHLAAVDTTHASSQGFFFAMLLYPEVQKAAQEELDRVIGPGVIPDINQSSELPYINAIVKELLRWLTVMPLALPHLVKEDHVYDGYFIPKGTIVFGNAWAMMHDPEVYEDPMVFKPERYLKDGKLNPDAPEPLAGFGFGRRICPGRYLAIEILFSLVASTLTLYNILPPKDGLGNPIVPEPRFAGGAMMKPEPFNAIFEPRSAQALATLEDIKRHIS</sequence>
<dbReference type="OrthoDB" id="2789670at2759"/>
<dbReference type="GO" id="GO:0005506">
    <property type="term" value="F:iron ion binding"/>
    <property type="evidence" value="ECO:0007669"/>
    <property type="project" value="InterPro"/>
</dbReference>